<evidence type="ECO:0000313" key="3">
    <source>
        <dbReference type="EMBL" id="TFK93348.1"/>
    </source>
</evidence>
<feature type="signal peptide" evidence="2">
    <location>
        <begin position="1"/>
        <end position="18"/>
    </location>
</feature>
<dbReference type="PROSITE" id="PS51257">
    <property type="entry name" value="PROKAR_LIPOPROTEIN"/>
    <property type="match status" value="1"/>
</dbReference>
<reference evidence="3 4" key="1">
    <citation type="journal article" date="2019" name="Nat. Ecol. Evol.">
        <title>Megaphylogeny resolves global patterns of mushroom evolution.</title>
        <authorList>
            <person name="Varga T."/>
            <person name="Krizsan K."/>
            <person name="Foldi C."/>
            <person name="Dima B."/>
            <person name="Sanchez-Garcia M."/>
            <person name="Sanchez-Ramirez S."/>
            <person name="Szollosi G.J."/>
            <person name="Szarkandi J.G."/>
            <person name="Papp V."/>
            <person name="Albert L."/>
            <person name="Andreopoulos W."/>
            <person name="Angelini C."/>
            <person name="Antonin V."/>
            <person name="Barry K.W."/>
            <person name="Bougher N.L."/>
            <person name="Buchanan P."/>
            <person name="Buyck B."/>
            <person name="Bense V."/>
            <person name="Catcheside P."/>
            <person name="Chovatia M."/>
            <person name="Cooper J."/>
            <person name="Damon W."/>
            <person name="Desjardin D."/>
            <person name="Finy P."/>
            <person name="Geml J."/>
            <person name="Haridas S."/>
            <person name="Hughes K."/>
            <person name="Justo A."/>
            <person name="Karasinski D."/>
            <person name="Kautmanova I."/>
            <person name="Kiss B."/>
            <person name="Kocsube S."/>
            <person name="Kotiranta H."/>
            <person name="LaButti K.M."/>
            <person name="Lechner B.E."/>
            <person name="Liimatainen K."/>
            <person name="Lipzen A."/>
            <person name="Lukacs Z."/>
            <person name="Mihaltcheva S."/>
            <person name="Morgado L.N."/>
            <person name="Niskanen T."/>
            <person name="Noordeloos M.E."/>
            <person name="Ohm R.A."/>
            <person name="Ortiz-Santana B."/>
            <person name="Ovrebo C."/>
            <person name="Racz N."/>
            <person name="Riley R."/>
            <person name="Savchenko A."/>
            <person name="Shiryaev A."/>
            <person name="Soop K."/>
            <person name="Spirin V."/>
            <person name="Szebenyi C."/>
            <person name="Tomsovsky M."/>
            <person name="Tulloss R.E."/>
            <person name="Uehling J."/>
            <person name="Grigoriev I.V."/>
            <person name="Vagvolgyi C."/>
            <person name="Papp T."/>
            <person name="Martin F.M."/>
            <person name="Miettinen O."/>
            <person name="Hibbett D.S."/>
            <person name="Nagy L.G."/>
        </authorList>
    </citation>
    <scope>NUCLEOTIDE SEQUENCE [LARGE SCALE GENOMIC DNA]</scope>
    <source>
        <strain evidence="3 4">HHB13444</strain>
    </source>
</reference>
<gene>
    <name evidence="3" type="ORF">K466DRAFT_649967</name>
</gene>
<dbReference type="AlphaFoldDB" id="A0A5C3PZQ8"/>
<feature type="region of interest" description="Disordered" evidence="1">
    <location>
        <begin position="177"/>
        <end position="236"/>
    </location>
</feature>
<keyword evidence="2" id="KW-0732">Signal</keyword>
<name>A0A5C3PZQ8_9APHY</name>
<feature type="chain" id="PRO_5023079799" evidence="2">
    <location>
        <begin position="19"/>
        <end position="321"/>
    </location>
</feature>
<feature type="compositionally biased region" description="Pro residues" evidence="1">
    <location>
        <begin position="197"/>
        <end position="206"/>
    </location>
</feature>
<proteinExistence type="predicted"/>
<protein>
    <submittedName>
        <fullName evidence="3">Uncharacterized protein</fullName>
    </submittedName>
</protein>
<keyword evidence="4" id="KW-1185">Reference proteome</keyword>
<accession>A0A5C3PZQ8</accession>
<evidence type="ECO:0000256" key="2">
    <source>
        <dbReference type="SAM" id="SignalP"/>
    </source>
</evidence>
<dbReference type="InParanoid" id="A0A5C3PZQ8"/>
<feature type="compositionally biased region" description="Low complexity" evidence="1">
    <location>
        <begin position="207"/>
        <end position="225"/>
    </location>
</feature>
<evidence type="ECO:0000256" key="1">
    <source>
        <dbReference type="SAM" id="MobiDB-lite"/>
    </source>
</evidence>
<dbReference type="EMBL" id="ML210983">
    <property type="protein sequence ID" value="TFK93348.1"/>
    <property type="molecule type" value="Genomic_DNA"/>
</dbReference>
<dbReference type="Proteomes" id="UP000308197">
    <property type="component" value="Unassembled WGS sequence"/>
</dbReference>
<evidence type="ECO:0000313" key="4">
    <source>
        <dbReference type="Proteomes" id="UP000308197"/>
    </source>
</evidence>
<sequence length="321" mass="33900">MRFLSLISLLAVPATVLACEGDCIVGCTNAWLGNYTTVIDSVLNSLAAQICDLIPSRPSVETSLGYLKPILSAYHKQSYDDMETAIFPSYFHGKCLDENGNTPAGCPNPDCPVVCGTPGSMVHFYPKLRYIAYNQTSHLLEALATPGSHTYQQVEDAVVAAANTSPQRRRIYSRLFARGPQGGPVNAMQNNAGSYSPVPPAPPVPAPGSGSHVSPAPASAAAVPSTGEDALPGPNAGSSGLTSLFSGLLPRGKGLASFSSTKKVLPELKRRTQDVKAGLKSVMAQVRPLMIEQCGGSGQDTNGLPQCSWEMQMKEYILSFP</sequence>
<organism evidence="3 4">
    <name type="scientific">Polyporus arcularius HHB13444</name>
    <dbReference type="NCBI Taxonomy" id="1314778"/>
    <lineage>
        <taxon>Eukaryota</taxon>
        <taxon>Fungi</taxon>
        <taxon>Dikarya</taxon>
        <taxon>Basidiomycota</taxon>
        <taxon>Agaricomycotina</taxon>
        <taxon>Agaricomycetes</taxon>
        <taxon>Polyporales</taxon>
        <taxon>Polyporaceae</taxon>
        <taxon>Polyporus</taxon>
    </lineage>
</organism>